<dbReference type="PANTHER" id="PTHR12001">
    <property type="entry name" value="GERANYLGERANYL PYROPHOSPHATE SYNTHASE"/>
    <property type="match status" value="1"/>
</dbReference>
<dbReference type="GO" id="GO:0046872">
    <property type="term" value="F:metal ion binding"/>
    <property type="evidence" value="ECO:0007669"/>
    <property type="project" value="UniProtKB-KW"/>
</dbReference>
<sequence>MLGVVPSPSSIADAVAARLDLFLTRMRAESLDYGPDAAALLEAAADTLIGGKRLRARFCHAGWRTIARLADRDAVETDTLWDVCAALEIFQSAALVHDDLIDNSDTRRGRPAAHRALEASHRAASWAGDAEAFGRASAILLGDLLVAWSDDLLESALDGHPRARAVRSEYARMRRDVTTGQYLDIAEESAWSVNPNDTHAARALRVVSLKSARYSIEQPLRLGAAIAGADAEQLSALSSFGLPVGMAFQLRDDVLGVFGDSSVTGKPAGDDLREGKRTVLIALTREALDSSARSVLDELLGDPELTPEQVSFLQATIVGSGALDRVETMIADYAKEADRALSGARLENAAVGDLRDLARAATVRSA</sequence>
<dbReference type="PROSITE" id="PS00723">
    <property type="entry name" value="POLYPRENYL_SYNTHASE_1"/>
    <property type="match status" value="1"/>
</dbReference>
<dbReference type="GO" id="GO:0008299">
    <property type="term" value="P:isoprenoid biosynthetic process"/>
    <property type="evidence" value="ECO:0007669"/>
    <property type="project" value="InterPro"/>
</dbReference>
<dbReference type="PROSITE" id="PS00444">
    <property type="entry name" value="POLYPRENYL_SYNTHASE_2"/>
    <property type="match status" value="1"/>
</dbReference>
<dbReference type="EMBL" id="JYIW01000026">
    <property type="protein sequence ID" value="KJL27545.1"/>
    <property type="molecule type" value="Genomic_DNA"/>
</dbReference>
<keyword evidence="5" id="KW-0460">Magnesium</keyword>
<evidence type="ECO:0000313" key="8">
    <source>
        <dbReference type="Proteomes" id="UP000033640"/>
    </source>
</evidence>
<organism evidence="7 8">
    <name type="scientific">Microbacterium oxydans</name>
    <dbReference type="NCBI Taxonomy" id="82380"/>
    <lineage>
        <taxon>Bacteria</taxon>
        <taxon>Bacillati</taxon>
        <taxon>Actinomycetota</taxon>
        <taxon>Actinomycetes</taxon>
        <taxon>Micrococcales</taxon>
        <taxon>Microbacteriaceae</taxon>
        <taxon>Microbacterium</taxon>
    </lineage>
</organism>
<dbReference type="GO" id="GO:0106350">
    <property type="term" value="F:all-trans-octaprenyl-diphosphate synthase activity"/>
    <property type="evidence" value="ECO:0007669"/>
    <property type="project" value="UniProtKB-EC"/>
</dbReference>
<dbReference type="Pfam" id="PF00348">
    <property type="entry name" value="polyprenyl_synt"/>
    <property type="match status" value="1"/>
</dbReference>
<gene>
    <name evidence="7" type="primary">ispB</name>
    <name evidence="7" type="ORF">RS83_02593</name>
</gene>
<dbReference type="Gene3D" id="1.10.600.10">
    <property type="entry name" value="Farnesyl Diphosphate Synthase"/>
    <property type="match status" value="1"/>
</dbReference>
<dbReference type="InterPro" id="IPR033749">
    <property type="entry name" value="Polyprenyl_synt_CS"/>
</dbReference>
<dbReference type="EC" id="2.5.1.90" evidence="7"/>
<proteinExistence type="inferred from homology"/>
<dbReference type="PATRIC" id="fig|82380.11.peg.2631"/>
<dbReference type="Proteomes" id="UP000033640">
    <property type="component" value="Unassembled WGS sequence"/>
</dbReference>
<comment type="similarity">
    <text evidence="2 6">Belongs to the FPP/GGPP synthase family.</text>
</comment>
<comment type="cofactor">
    <cofactor evidence="1">
        <name>Mg(2+)</name>
        <dbReference type="ChEBI" id="CHEBI:18420"/>
    </cofactor>
</comment>
<dbReference type="InterPro" id="IPR008949">
    <property type="entry name" value="Isoprenoid_synthase_dom_sf"/>
</dbReference>
<dbReference type="AlphaFoldDB" id="A0A0F0L5D8"/>
<dbReference type="CDD" id="cd00685">
    <property type="entry name" value="Trans_IPPS_HT"/>
    <property type="match status" value="1"/>
</dbReference>
<keyword evidence="4" id="KW-0479">Metal-binding</keyword>
<accession>A0A0F0L5D8</accession>
<dbReference type="SFLD" id="SFLDS00005">
    <property type="entry name" value="Isoprenoid_Synthase_Type_I"/>
    <property type="match status" value="1"/>
</dbReference>
<dbReference type="PANTHER" id="PTHR12001:SF85">
    <property type="entry name" value="SHORT CHAIN ISOPRENYL DIPHOSPHATE SYNTHASE"/>
    <property type="match status" value="1"/>
</dbReference>
<evidence type="ECO:0000256" key="5">
    <source>
        <dbReference type="ARBA" id="ARBA00022842"/>
    </source>
</evidence>
<evidence type="ECO:0000256" key="6">
    <source>
        <dbReference type="RuleBase" id="RU004466"/>
    </source>
</evidence>
<name>A0A0F0L5D8_9MICO</name>
<evidence type="ECO:0000256" key="3">
    <source>
        <dbReference type="ARBA" id="ARBA00022679"/>
    </source>
</evidence>
<evidence type="ECO:0000256" key="4">
    <source>
        <dbReference type="ARBA" id="ARBA00022723"/>
    </source>
</evidence>
<dbReference type="RefSeq" id="WP_045279944.1">
    <property type="nucleotide sequence ID" value="NZ_CAKKLT010000008.1"/>
</dbReference>
<comment type="caution">
    <text evidence="7">The sequence shown here is derived from an EMBL/GenBank/DDBJ whole genome shotgun (WGS) entry which is preliminary data.</text>
</comment>
<protein>
    <submittedName>
        <fullName evidence="7">Octaprenyl-diphosphate synthase</fullName>
        <ecNumber evidence="7">2.5.1.90</ecNumber>
    </submittedName>
</protein>
<reference evidence="7 8" key="1">
    <citation type="submission" date="2015-02" db="EMBL/GenBank/DDBJ databases">
        <title>Draft genome sequences of ten Microbacterium spp. with emphasis on heavy metal contaminated environments.</title>
        <authorList>
            <person name="Corretto E."/>
        </authorList>
    </citation>
    <scope>NUCLEOTIDE SEQUENCE [LARGE SCALE GENOMIC DNA]</scope>
    <source>
        <strain evidence="7 8">BEL4b</strain>
    </source>
</reference>
<dbReference type="SUPFAM" id="SSF48576">
    <property type="entry name" value="Terpenoid synthases"/>
    <property type="match status" value="1"/>
</dbReference>
<evidence type="ECO:0000256" key="2">
    <source>
        <dbReference type="ARBA" id="ARBA00006706"/>
    </source>
</evidence>
<dbReference type="OrthoDB" id="4497239at2"/>
<dbReference type="InterPro" id="IPR000092">
    <property type="entry name" value="Polyprenyl_synt"/>
</dbReference>
<keyword evidence="3 6" id="KW-0808">Transferase</keyword>
<dbReference type="SFLD" id="SFLDG01017">
    <property type="entry name" value="Polyprenyl_Transferase_Like"/>
    <property type="match status" value="1"/>
</dbReference>
<evidence type="ECO:0000256" key="1">
    <source>
        <dbReference type="ARBA" id="ARBA00001946"/>
    </source>
</evidence>
<evidence type="ECO:0000313" key="7">
    <source>
        <dbReference type="EMBL" id="KJL27545.1"/>
    </source>
</evidence>